<evidence type="ECO:0000313" key="5">
    <source>
        <dbReference type="Proteomes" id="UP000319771"/>
    </source>
</evidence>
<feature type="region of interest" description="Disordered" evidence="2">
    <location>
        <begin position="1"/>
        <end position="48"/>
    </location>
</feature>
<organism evidence="4 5">
    <name type="scientific">Eiseniibacteriota bacterium</name>
    <dbReference type="NCBI Taxonomy" id="2212470"/>
    <lineage>
        <taxon>Bacteria</taxon>
        <taxon>Candidatus Eiseniibacteriota</taxon>
    </lineage>
</organism>
<dbReference type="AlphaFoldDB" id="A0A538U1X0"/>
<feature type="coiled-coil region" evidence="1">
    <location>
        <begin position="111"/>
        <end position="138"/>
    </location>
</feature>
<keyword evidence="4" id="KW-0067">ATP-binding</keyword>
<comment type="caution">
    <text evidence="4">The sequence shown here is derived from an EMBL/GenBank/DDBJ whole genome shotgun (WGS) entry which is preliminary data.</text>
</comment>
<sequence>MSCSRARLPRDGSVRPEQLDLPIGAVDPVSAQPGDPPVPPGDPPAPAVDTARALRSLAERFLEDARSKIETLQSVRAPKWLEADLADCETFIREASRLSGLGLDYEGGLQLAEAKQARRELRREREDALRRYRRAAELWRTIGSRVALALRKARGSDPQPLLALAALLEEAGRPLAPADLRTIREARAHLRNAAAERAAGQASAGRESEGARTARGASAGATPFAPGERPGPGAADPDPGLLTSYLPPPAALEFEPEDRGLLERLDQRHYDPPEDYRLNQTAQRLSLLSGFEVLLCPPLLRGVDHYAFQLNTARQVMRTMRGRALLCDEVGLGKTIEAGLVLKEYAIRGLARRVLVLTPPSLVSQWRDEMLDKFAIPFTTLEDPEFRSHGAEAWERCERVIASIHTAKSPKHAERIQRVPYDLIIVDEAHHLRSRASRSWKFVNQLKSKHLLLLTATPAQNDLDELFNLITLLSPGRLKSPADFRREFVERHDPRRPRNRTKLRELLMDVMVRNTRSQVSLRLPPREAATLPIVLTPPERALYDGVTRLVRAGYGRPTDAQGGRMALRTLQAEAGSSAAAVRATLATMMQKSPTADGRAALGALVDLAARVEVSGKAVALVDLMRTRIPPGEKVLVFTQYLETQAFGRSSTARSAPPIKTPRSQHSPATGAS</sequence>
<feature type="compositionally biased region" description="Pro residues" evidence="2">
    <location>
        <begin position="34"/>
        <end position="46"/>
    </location>
</feature>
<dbReference type="PANTHER" id="PTHR10799">
    <property type="entry name" value="SNF2/RAD54 HELICASE FAMILY"/>
    <property type="match status" value="1"/>
</dbReference>
<dbReference type="InterPro" id="IPR000330">
    <property type="entry name" value="SNF2_N"/>
</dbReference>
<name>A0A538U1X0_UNCEI</name>
<dbReference type="InterPro" id="IPR027417">
    <property type="entry name" value="P-loop_NTPase"/>
</dbReference>
<dbReference type="SUPFAM" id="SSF52540">
    <property type="entry name" value="P-loop containing nucleoside triphosphate hydrolases"/>
    <property type="match status" value="1"/>
</dbReference>
<keyword evidence="4" id="KW-0547">Nucleotide-binding</keyword>
<keyword evidence="1" id="KW-0175">Coiled coil</keyword>
<evidence type="ECO:0000256" key="1">
    <source>
        <dbReference type="SAM" id="Coils"/>
    </source>
</evidence>
<evidence type="ECO:0000256" key="2">
    <source>
        <dbReference type="SAM" id="MobiDB-lite"/>
    </source>
</evidence>
<dbReference type="InterPro" id="IPR038718">
    <property type="entry name" value="SNF2-like_sf"/>
</dbReference>
<feature type="compositionally biased region" description="Low complexity" evidence="2">
    <location>
        <begin position="213"/>
        <end position="240"/>
    </location>
</feature>
<dbReference type="GO" id="GO:0004386">
    <property type="term" value="F:helicase activity"/>
    <property type="evidence" value="ECO:0007669"/>
    <property type="project" value="UniProtKB-KW"/>
</dbReference>
<accession>A0A538U1X0</accession>
<dbReference type="SMART" id="SM00487">
    <property type="entry name" value="DEXDc"/>
    <property type="match status" value="1"/>
</dbReference>
<keyword evidence="4" id="KW-0378">Hydrolase</keyword>
<feature type="domain" description="Helicase ATP-binding" evidence="3">
    <location>
        <begin position="325"/>
        <end position="476"/>
    </location>
</feature>
<dbReference type="InterPro" id="IPR057342">
    <property type="entry name" value="DEXDc_RapA"/>
</dbReference>
<dbReference type="EMBL" id="VBPB01000269">
    <property type="protein sequence ID" value="TMQ69890.1"/>
    <property type="molecule type" value="Genomic_DNA"/>
</dbReference>
<protein>
    <submittedName>
        <fullName evidence="4">DEAD/DEAH box helicase</fullName>
    </submittedName>
</protein>
<dbReference type="GO" id="GO:0005524">
    <property type="term" value="F:ATP binding"/>
    <property type="evidence" value="ECO:0007669"/>
    <property type="project" value="UniProtKB-KW"/>
</dbReference>
<feature type="compositionally biased region" description="Low complexity" evidence="2">
    <location>
        <begin position="194"/>
        <end position="205"/>
    </location>
</feature>
<feature type="region of interest" description="Disordered" evidence="2">
    <location>
        <begin position="648"/>
        <end position="672"/>
    </location>
</feature>
<dbReference type="Gene3D" id="3.40.50.10810">
    <property type="entry name" value="Tandem AAA-ATPase domain"/>
    <property type="match status" value="1"/>
</dbReference>
<dbReference type="Proteomes" id="UP000319771">
    <property type="component" value="Unassembled WGS sequence"/>
</dbReference>
<dbReference type="PROSITE" id="PS51192">
    <property type="entry name" value="HELICASE_ATP_BIND_1"/>
    <property type="match status" value="1"/>
</dbReference>
<feature type="compositionally biased region" description="Polar residues" evidence="2">
    <location>
        <begin position="661"/>
        <end position="672"/>
    </location>
</feature>
<dbReference type="CDD" id="cd18011">
    <property type="entry name" value="DEXDc_RapA"/>
    <property type="match status" value="1"/>
</dbReference>
<evidence type="ECO:0000259" key="3">
    <source>
        <dbReference type="PROSITE" id="PS51192"/>
    </source>
</evidence>
<dbReference type="InterPro" id="IPR014001">
    <property type="entry name" value="Helicase_ATP-bd"/>
</dbReference>
<proteinExistence type="predicted"/>
<gene>
    <name evidence="4" type="ORF">E6K81_13885</name>
</gene>
<feature type="region of interest" description="Disordered" evidence="2">
    <location>
        <begin position="194"/>
        <end position="248"/>
    </location>
</feature>
<reference evidence="4 5" key="1">
    <citation type="journal article" date="2019" name="Nat. Microbiol.">
        <title>Mediterranean grassland soil C-N compound turnover is dependent on rainfall and depth, and is mediated by genomically divergent microorganisms.</title>
        <authorList>
            <person name="Diamond S."/>
            <person name="Andeer P.F."/>
            <person name="Li Z."/>
            <person name="Crits-Christoph A."/>
            <person name="Burstein D."/>
            <person name="Anantharaman K."/>
            <person name="Lane K.R."/>
            <person name="Thomas B.C."/>
            <person name="Pan C."/>
            <person name="Northen T.R."/>
            <person name="Banfield J.F."/>
        </authorList>
    </citation>
    <scope>NUCLEOTIDE SEQUENCE [LARGE SCALE GENOMIC DNA]</scope>
    <source>
        <strain evidence="4">WS_11</strain>
    </source>
</reference>
<dbReference type="Pfam" id="PF00176">
    <property type="entry name" value="SNF2-rel_dom"/>
    <property type="match status" value="1"/>
</dbReference>
<keyword evidence="4" id="KW-0347">Helicase</keyword>
<feature type="compositionally biased region" description="Basic and acidic residues" evidence="2">
    <location>
        <begin position="8"/>
        <end position="18"/>
    </location>
</feature>
<evidence type="ECO:0000313" key="4">
    <source>
        <dbReference type="EMBL" id="TMQ69890.1"/>
    </source>
</evidence>